<organism evidence="3 4">
    <name type="scientific">Hymenoscyphus albidus</name>
    <dbReference type="NCBI Taxonomy" id="595503"/>
    <lineage>
        <taxon>Eukaryota</taxon>
        <taxon>Fungi</taxon>
        <taxon>Dikarya</taxon>
        <taxon>Ascomycota</taxon>
        <taxon>Pezizomycotina</taxon>
        <taxon>Leotiomycetes</taxon>
        <taxon>Helotiales</taxon>
        <taxon>Helotiaceae</taxon>
        <taxon>Hymenoscyphus</taxon>
    </lineage>
</organism>
<dbReference type="InterPro" id="IPR002634">
    <property type="entry name" value="BolA"/>
</dbReference>
<comment type="caution">
    <text evidence="3">The sequence shown here is derived from an EMBL/GenBank/DDBJ whole genome shotgun (WGS) entry which is preliminary data.</text>
</comment>
<evidence type="ECO:0000313" key="4">
    <source>
        <dbReference type="Proteomes" id="UP000701801"/>
    </source>
</evidence>
<dbReference type="Proteomes" id="UP000701801">
    <property type="component" value="Unassembled WGS sequence"/>
</dbReference>
<evidence type="ECO:0008006" key="5">
    <source>
        <dbReference type="Google" id="ProtNLM"/>
    </source>
</evidence>
<evidence type="ECO:0000313" key="3">
    <source>
        <dbReference type="EMBL" id="CAG8972991.1"/>
    </source>
</evidence>
<reference evidence="3" key="1">
    <citation type="submission" date="2021-07" db="EMBL/GenBank/DDBJ databases">
        <authorList>
            <person name="Durling M."/>
        </authorList>
    </citation>
    <scope>NUCLEOTIDE SEQUENCE</scope>
</reference>
<name>A0A9N9Q497_9HELO</name>
<dbReference type="Gene3D" id="3.30.300.90">
    <property type="entry name" value="BolA-like"/>
    <property type="match status" value="1"/>
</dbReference>
<protein>
    <recommendedName>
        <fullName evidence="5">Bola-like protein</fullName>
    </recommendedName>
</protein>
<keyword evidence="4" id="KW-1185">Reference proteome</keyword>
<dbReference type="EMBL" id="CAJVRM010000059">
    <property type="protein sequence ID" value="CAG8972991.1"/>
    <property type="molecule type" value="Genomic_DNA"/>
</dbReference>
<dbReference type="OrthoDB" id="203381at2759"/>
<dbReference type="SUPFAM" id="SSF82657">
    <property type="entry name" value="BolA-like"/>
    <property type="match status" value="1"/>
</dbReference>
<dbReference type="InterPro" id="IPR052275">
    <property type="entry name" value="Mt_Fe-S_assembly_factor"/>
</dbReference>
<gene>
    <name evidence="3" type="ORF">HYALB_00007837</name>
</gene>
<comment type="similarity">
    <text evidence="1 2">Belongs to the BolA/IbaG family.</text>
</comment>
<evidence type="ECO:0000256" key="1">
    <source>
        <dbReference type="ARBA" id="ARBA00005578"/>
    </source>
</evidence>
<dbReference type="PANTHER" id="PTHR46188:SF1">
    <property type="entry name" value="BOLA-LIKE PROTEIN 3"/>
    <property type="match status" value="1"/>
</dbReference>
<accession>A0A9N9Q497</accession>
<dbReference type="GO" id="GO:0005759">
    <property type="term" value="C:mitochondrial matrix"/>
    <property type="evidence" value="ECO:0007669"/>
    <property type="project" value="TreeGrafter"/>
</dbReference>
<proteinExistence type="inferred from homology"/>
<dbReference type="PANTHER" id="PTHR46188">
    <property type="entry name" value="BOLA-LIKE PROTEIN 3"/>
    <property type="match status" value="1"/>
</dbReference>
<dbReference type="AlphaFoldDB" id="A0A9N9Q497"/>
<dbReference type="Pfam" id="PF01722">
    <property type="entry name" value="BolA"/>
    <property type="match status" value="1"/>
</dbReference>
<sequence>MPNHSTAISACMRTSRTFRCQRTDGAARCVAIAICPAKRTLPLSVRNNMTSTRTAPSASTRAQQVARARRLDASWRGVETRGYSTSEGVVEKDSVAAVSEEPPAHLNEKEKVIWGLLMKELECEQLEVKDVSGGCGSMYAIDVVSEKFRGLNMLKQQRLVNQVLAEQIKGWHGVQLKTKAP</sequence>
<evidence type="ECO:0000256" key="2">
    <source>
        <dbReference type="RuleBase" id="RU003860"/>
    </source>
</evidence>
<dbReference type="InterPro" id="IPR036065">
    <property type="entry name" value="BolA-like_sf"/>
</dbReference>